<name>A0ABT1IHP7_9PSEU</name>
<gene>
    <name evidence="2" type="ORF">LV75_004608</name>
</gene>
<comment type="caution">
    <text evidence="2">The sequence shown here is derived from an EMBL/GenBank/DDBJ whole genome shotgun (WGS) entry which is preliminary data.</text>
</comment>
<keyword evidence="3" id="KW-1185">Reference proteome</keyword>
<proteinExistence type="predicted"/>
<reference evidence="2 3" key="1">
    <citation type="submission" date="2022-06" db="EMBL/GenBank/DDBJ databases">
        <title>Genomic Encyclopedia of Archaeal and Bacterial Type Strains, Phase II (KMG-II): from individual species to whole genera.</title>
        <authorList>
            <person name="Goeker M."/>
        </authorList>
    </citation>
    <scope>NUCLEOTIDE SEQUENCE [LARGE SCALE GENOMIC DNA]</scope>
    <source>
        <strain evidence="2 3">DSM 44255</strain>
    </source>
</reference>
<protein>
    <recommendedName>
        <fullName evidence="4">Guanylate cyclase domain-containing protein</fullName>
    </recommendedName>
</protein>
<accession>A0ABT1IHP7</accession>
<organism evidence="2 3">
    <name type="scientific">Actinokineospora diospyrosa</name>
    <dbReference type="NCBI Taxonomy" id="103728"/>
    <lineage>
        <taxon>Bacteria</taxon>
        <taxon>Bacillati</taxon>
        <taxon>Actinomycetota</taxon>
        <taxon>Actinomycetes</taxon>
        <taxon>Pseudonocardiales</taxon>
        <taxon>Pseudonocardiaceae</taxon>
        <taxon>Actinokineospora</taxon>
    </lineage>
</organism>
<evidence type="ECO:0008006" key="4">
    <source>
        <dbReference type="Google" id="ProtNLM"/>
    </source>
</evidence>
<evidence type="ECO:0000313" key="2">
    <source>
        <dbReference type="EMBL" id="MCP2272089.1"/>
    </source>
</evidence>
<dbReference type="Proteomes" id="UP001205185">
    <property type="component" value="Unassembled WGS sequence"/>
</dbReference>
<dbReference type="RefSeq" id="WP_253889033.1">
    <property type="nucleotide sequence ID" value="NZ_BAAAVB010000015.1"/>
</dbReference>
<feature type="region of interest" description="Disordered" evidence="1">
    <location>
        <begin position="210"/>
        <end position="272"/>
    </location>
</feature>
<evidence type="ECO:0000313" key="3">
    <source>
        <dbReference type="Proteomes" id="UP001205185"/>
    </source>
</evidence>
<feature type="compositionally biased region" description="Polar residues" evidence="1">
    <location>
        <begin position="236"/>
        <end position="264"/>
    </location>
</feature>
<evidence type="ECO:0000256" key="1">
    <source>
        <dbReference type="SAM" id="MobiDB-lite"/>
    </source>
</evidence>
<dbReference type="EMBL" id="JAMTCO010000011">
    <property type="protein sequence ID" value="MCP2272089.1"/>
    <property type="molecule type" value="Genomic_DNA"/>
</dbReference>
<sequence length="272" mass="29139">MASRLPPYRALLGVDIKDFSGVAGRHHAEITERIAVVLATAFEKCGLRAVWDEQRFGFNTGDGYLAGFDTDVLPLLLTPFLASLQGELDYREQVRADPVPLRMRVSVNVGPVTDTGRGLVSEGSGVARIETHRLLDADPVRDLLIRSGTATRVAAIVSGRAFHDAVASGYSREPADLYVPAPVRVKAFTDVAYLRVPSPTGDLLHHGFLPHSESSADTKDTHRPGDAAIHAGRDVNQGNTTYTFNGPGNVNNGSGAQINGSGATYNDHRGSR</sequence>
<feature type="compositionally biased region" description="Basic and acidic residues" evidence="1">
    <location>
        <begin position="214"/>
        <end position="225"/>
    </location>
</feature>